<accession>A0A0F9FIY1</accession>
<proteinExistence type="predicted"/>
<comment type="caution">
    <text evidence="2">The sequence shown here is derived from an EMBL/GenBank/DDBJ whole genome shotgun (WGS) entry which is preliminary data.</text>
</comment>
<sequence>MEPVNALLAGFSDEVLKLAADLTPSQPAADQNSFAGVQNRLHSRTGVRKLLPSAIGNMVTRAGAPPPRTTPITPPQMRQDRGMT</sequence>
<reference evidence="2" key="1">
    <citation type="journal article" date="2015" name="Nature">
        <title>Complex archaea that bridge the gap between prokaryotes and eukaryotes.</title>
        <authorList>
            <person name="Spang A."/>
            <person name="Saw J.H."/>
            <person name="Jorgensen S.L."/>
            <person name="Zaremba-Niedzwiedzka K."/>
            <person name="Martijn J."/>
            <person name="Lind A.E."/>
            <person name="van Eijk R."/>
            <person name="Schleper C."/>
            <person name="Guy L."/>
            <person name="Ettema T.J."/>
        </authorList>
    </citation>
    <scope>NUCLEOTIDE SEQUENCE</scope>
</reference>
<dbReference type="AlphaFoldDB" id="A0A0F9FIY1"/>
<feature type="compositionally biased region" description="Pro residues" evidence="1">
    <location>
        <begin position="64"/>
        <end position="74"/>
    </location>
</feature>
<evidence type="ECO:0000256" key="1">
    <source>
        <dbReference type="SAM" id="MobiDB-lite"/>
    </source>
</evidence>
<dbReference type="EMBL" id="LAZR01030231">
    <property type="protein sequence ID" value="KKL57235.1"/>
    <property type="molecule type" value="Genomic_DNA"/>
</dbReference>
<protein>
    <submittedName>
        <fullName evidence="2">Uncharacterized protein</fullName>
    </submittedName>
</protein>
<evidence type="ECO:0000313" key="2">
    <source>
        <dbReference type="EMBL" id="KKL57235.1"/>
    </source>
</evidence>
<gene>
    <name evidence="2" type="ORF">LCGC14_2237430</name>
</gene>
<name>A0A0F9FIY1_9ZZZZ</name>
<feature type="region of interest" description="Disordered" evidence="1">
    <location>
        <begin position="59"/>
        <end position="84"/>
    </location>
</feature>
<organism evidence="2">
    <name type="scientific">marine sediment metagenome</name>
    <dbReference type="NCBI Taxonomy" id="412755"/>
    <lineage>
        <taxon>unclassified sequences</taxon>
        <taxon>metagenomes</taxon>
        <taxon>ecological metagenomes</taxon>
    </lineage>
</organism>